<accession>A0A1E3PCC7</accession>
<dbReference type="EMBL" id="KV454208">
    <property type="protein sequence ID" value="ODQ62622.1"/>
    <property type="molecule type" value="Genomic_DNA"/>
</dbReference>
<evidence type="ECO:0000259" key="9">
    <source>
        <dbReference type="PROSITE" id="PS51293"/>
    </source>
</evidence>
<keyword evidence="4" id="KW-0238">DNA-binding</keyword>
<dbReference type="GO" id="GO:1902584">
    <property type="term" value="P:positive regulation of response to water deprivation"/>
    <property type="evidence" value="ECO:0007669"/>
    <property type="project" value="UniProtKB-ARBA"/>
</dbReference>
<dbReference type="InterPro" id="IPR017884">
    <property type="entry name" value="SANT_dom"/>
</dbReference>
<evidence type="ECO:0000256" key="4">
    <source>
        <dbReference type="ARBA" id="ARBA00023125"/>
    </source>
</evidence>
<keyword evidence="2" id="KW-0677">Repeat</keyword>
<dbReference type="Gene3D" id="1.10.10.60">
    <property type="entry name" value="Homeodomain-like"/>
    <property type="match status" value="2"/>
</dbReference>
<evidence type="ECO:0000256" key="6">
    <source>
        <dbReference type="ARBA" id="ARBA00023242"/>
    </source>
</evidence>
<name>A0A1E3PCC7_WICAA</name>
<dbReference type="PROSITE" id="PS51293">
    <property type="entry name" value="SANT"/>
    <property type="match status" value="1"/>
</dbReference>
<evidence type="ECO:0000259" key="10">
    <source>
        <dbReference type="PROSITE" id="PS51294"/>
    </source>
</evidence>
<dbReference type="GO" id="GO:0033993">
    <property type="term" value="P:response to lipid"/>
    <property type="evidence" value="ECO:0007669"/>
    <property type="project" value="UniProtKB-ARBA"/>
</dbReference>
<dbReference type="OrthoDB" id="2143914at2759"/>
<evidence type="ECO:0000256" key="3">
    <source>
        <dbReference type="ARBA" id="ARBA00023015"/>
    </source>
</evidence>
<dbReference type="GO" id="GO:0032875">
    <property type="term" value="P:regulation of DNA endoreduplication"/>
    <property type="evidence" value="ECO:0007669"/>
    <property type="project" value="UniProtKB-ARBA"/>
</dbReference>
<dbReference type="GO" id="GO:0042796">
    <property type="term" value="P:snRNA transcription by RNA polymerase III"/>
    <property type="evidence" value="ECO:0007669"/>
    <property type="project" value="TreeGrafter"/>
</dbReference>
<feature type="region of interest" description="Disordered" evidence="7">
    <location>
        <begin position="1"/>
        <end position="28"/>
    </location>
</feature>
<feature type="domain" description="Myb-like" evidence="8">
    <location>
        <begin position="69"/>
        <end position="115"/>
    </location>
</feature>
<feature type="domain" description="HTH myb-type" evidence="10">
    <location>
        <begin position="73"/>
        <end position="115"/>
    </location>
</feature>
<evidence type="ECO:0000256" key="7">
    <source>
        <dbReference type="SAM" id="MobiDB-lite"/>
    </source>
</evidence>
<feature type="compositionally biased region" description="Low complexity" evidence="7">
    <location>
        <begin position="1"/>
        <end position="17"/>
    </location>
</feature>
<keyword evidence="6" id="KW-0539">Nucleus</keyword>
<dbReference type="Pfam" id="PF00249">
    <property type="entry name" value="Myb_DNA-binding"/>
    <property type="match status" value="2"/>
</dbReference>
<dbReference type="InterPro" id="IPR009057">
    <property type="entry name" value="Homeodomain-like_sf"/>
</dbReference>
<dbReference type="GO" id="GO:0050891">
    <property type="term" value="P:multicellular organismal-level water homeostasis"/>
    <property type="evidence" value="ECO:0007669"/>
    <property type="project" value="UniProtKB-ARBA"/>
</dbReference>
<dbReference type="GO" id="GO:0005634">
    <property type="term" value="C:nucleus"/>
    <property type="evidence" value="ECO:0007669"/>
    <property type="project" value="UniProtKB-SubCell"/>
</dbReference>
<dbReference type="GO" id="GO:0000978">
    <property type="term" value="F:RNA polymerase II cis-regulatory region sequence-specific DNA binding"/>
    <property type="evidence" value="ECO:0007669"/>
    <property type="project" value="TreeGrafter"/>
</dbReference>
<gene>
    <name evidence="11" type="ORF">WICANDRAFT_26791</name>
</gene>
<dbReference type="PROSITE" id="PS50090">
    <property type="entry name" value="MYB_LIKE"/>
    <property type="match status" value="2"/>
</dbReference>
<dbReference type="SMART" id="SM00717">
    <property type="entry name" value="SANT"/>
    <property type="match status" value="2"/>
</dbReference>
<dbReference type="GeneID" id="30198547"/>
<dbReference type="GO" id="GO:0001006">
    <property type="term" value="F:RNA polymerase III type 3 promoter sequence-specific DNA binding"/>
    <property type="evidence" value="ECO:0007669"/>
    <property type="project" value="TreeGrafter"/>
</dbReference>
<dbReference type="PANTHER" id="PTHR46621">
    <property type="entry name" value="SNRNA-ACTIVATING PROTEIN COMPLEX SUBUNIT 4"/>
    <property type="match status" value="1"/>
</dbReference>
<comment type="subcellular location">
    <subcellularLocation>
        <location evidence="1">Nucleus</location>
    </subcellularLocation>
</comment>
<dbReference type="PANTHER" id="PTHR46621:SF1">
    <property type="entry name" value="SNRNA-ACTIVATING PROTEIN COMPLEX SUBUNIT 4"/>
    <property type="match status" value="1"/>
</dbReference>
<dbReference type="PROSITE" id="PS51294">
    <property type="entry name" value="HTH_MYB"/>
    <property type="match status" value="2"/>
</dbReference>
<dbReference type="RefSeq" id="XP_019041829.1">
    <property type="nucleotide sequence ID" value="XM_019181301.1"/>
</dbReference>
<evidence type="ECO:0000256" key="1">
    <source>
        <dbReference type="ARBA" id="ARBA00004123"/>
    </source>
</evidence>
<keyword evidence="5" id="KW-0804">Transcription</keyword>
<proteinExistence type="predicted"/>
<dbReference type="AlphaFoldDB" id="A0A1E3PCC7"/>
<dbReference type="GO" id="GO:1901002">
    <property type="term" value="P:positive regulation of response to salt stress"/>
    <property type="evidence" value="ECO:0007669"/>
    <property type="project" value="UniProtKB-ARBA"/>
</dbReference>
<dbReference type="InterPro" id="IPR051575">
    <property type="entry name" value="Myb-like_DNA-bd"/>
</dbReference>
<dbReference type="GO" id="GO:1902806">
    <property type="term" value="P:regulation of cell cycle G1/S phase transition"/>
    <property type="evidence" value="ECO:0007669"/>
    <property type="project" value="UniProtKB-ARBA"/>
</dbReference>
<protein>
    <submittedName>
        <fullName evidence="11">Uncharacterized protein</fullName>
    </submittedName>
</protein>
<evidence type="ECO:0000313" key="12">
    <source>
        <dbReference type="Proteomes" id="UP000094112"/>
    </source>
</evidence>
<dbReference type="GO" id="GO:0006355">
    <property type="term" value="P:regulation of DNA-templated transcription"/>
    <property type="evidence" value="ECO:0007669"/>
    <property type="project" value="UniProtKB-ARBA"/>
</dbReference>
<dbReference type="SUPFAM" id="SSF46689">
    <property type="entry name" value="Homeodomain-like"/>
    <property type="match status" value="1"/>
</dbReference>
<evidence type="ECO:0000313" key="11">
    <source>
        <dbReference type="EMBL" id="ODQ62622.1"/>
    </source>
</evidence>
<dbReference type="GO" id="GO:0019185">
    <property type="term" value="C:snRNA-activating protein complex"/>
    <property type="evidence" value="ECO:0007669"/>
    <property type="project" value="TreeGrafter"/>
</dbReference>
<dbReference type="InterPro" id="IPR017930">
    <property type="entry name" value="Myb_dom"/>
</dbReference>
<dbReference type="GO" id="GO:2000037">
    <property type="term" value="P:regulation of stomatal complex patterning"/>
    <property type="evidence" value="ECO:0007669"/>
    <property type="project" value="UniProtKB-ARBA"/>
</dbReference>
<feature type="domain" description="SANT" evidence="9">
    <location>
        <begin position="20"/>
        <end position="64"/>
    </location>
</feature>
<dbReference type="GO" id="GO:0042795">
    <property type="term" value="P:snRNA transcription by RNA polymerase II"/>
    <property type="evidence" value="ECO:0007669"/>
    <property type="project" value="TreeGrafter"/>
</dbReference>
<feature type="domain" description="HTH myb-type" evidence="10">
    <location>
        <begin position="17"/>
        <end position="72"/>
    </location>
</feature>
<organism evidence="11 12">
    <name type="scientific">Wickerhamomyces anomalus (strain ATCC 58044 / CBS 1984 / NCYC 433 / NRRL Y-366-8)</name>
    <name type="common">Yeast</name>
    <name type="synonym">Hansenula anomala</name>
    <dbReference type="NCBI Taxonomy" id="683960"/>
    <lineage>
        <taxon>Eukaryota</taxon>
        <taxon>Fungi</taxon>
        <taxon>Dikarya</taxon>
        <taxon>Ascomycota</taxon>
        <taxon>Saccharomycotina</taxon>
        <taxon>Saccharomycetes</taxon>
        <taxon>Phaffomycetales</taxon>
        <taxon>Wickerhamomycetaceae</taxon>
        <taxon>Wickerhamomyces</taxon>
    </lineage>
</organism>
<keyword evidence="12" id="KW-1185">Reference proteome</keyword>
<feature type="domain" description="Myb-like" evidence="8">
    <location>
        <begin position="17"/>
        <end position="68"/>
    </location>
</feature>
<dbReference type="InterPro" id="IPR001005">
    <property type="entry name" value="SANT/Myb"/>
</dbReference>
<dbReference type="FunFam" id="1.10.10.60:FF:000355">
    <property type="entry name" value="Transcription factor MYB124"/>
    <property type="match status" value="1"/>
</dbReference>
<dbReference type="Proteomes" id="UP000094112">
    <property type="component" value="Unassembled WGS sequence"/>
</dbReference>
<dbReference type="STRING" id="683960.A0A1E3PCC7"/>
<sequence length="115" mass="13322">MSQQNNNNNKPPSSKSSTNLRRGPWSPDEDRKLIESINLFGATNWVRISQALGSRTPKQCRERYHQNLKPSLNRNPISPEEGQLIEELVAKYGKRWAEIARHLNGRSDNAIKNWW</sequence>
<keyword evidence="3" id="KW-0805">Transcription regulation</keyword>
<dbReference type="CDD" id="cd00167">
    <property type="entry name" value="SANT"/>
    <property type="match status" value="2"/>
</dbReference>
<evidence type="ECO:0000256" key="2">
    <source>
        <dbReference type="ARBA" id="ARBA00022737"/>
    </source>
</evidence>
<evidence type="ECO:0000256" key="5">
    <source>
        <dbReference type="ARBA" id="ARBA00023163"/>
    </source>
</evidence>
<reference evidence="11 12" key="1">
    <citation type="journal article" date="2016" name="Proc. Natl. Acad. Sci. U.S.A.">
        <title>Comparative genomics of biotechnologically important yeasts.</title>
        <authorList>
            <person name="Riley R."/>
            <person name="Haridas S."/>
            <person name="Wolfe K.H."/>
            <person name="Lopes M.R."/>
            <person name="Hittinger C.T."/>
            <person name="Goeker M."/>
            <person name="Salamov A.A."/>
            <person name="Wisecaver J.H."/>
            <person name="Long T.M."/>
            <person name="Calvey C.H."/>
            <person name="Aerts A.L."/>
            <person name="Barry K.W."/>
            <person name="Choi C."/>
            <person name="Clum A."/>
            <person name="Coughlan A.Y."/>
            <person name="Deshpande S."/>
            <person name="Douglass A.P."/>
            <person name="Hanson S.J."/>
            <person name="Klenk H.-P."/>
            <person name="LaButti K.M."/>
            <person name="Lapidus A."/>
            <person name="Lindquist E.A."/>
            <person name="Lipzen A.M."/>
            <person name="Meier-Kolthoff J.P."/>
            <person name="Ohm R.A."/>
            <person name="Otillar R.P."/>
            <person name="Pangilinan J.L."/>
            <person name="Peng Y."/>
            <person name="Rokas A."/>
            <person name="Rosa C.A."/>
            <person name="Scheuner C."/>
            <person name="Sibirny A.A."/>
            <person name="Slot J.C."/>
            <person name="Stielow J.B."/>
            <person name="Sun H."/>
            <person name="Kurtzman C.P."/>
            <person name="Blackwell M."/>
            <person name="Grigoriev I.V."/>
            <person name="Jeffries T.W."/>
        </authorList>
    </citation>
    <scope>NUCLEOTIDE SEQUENCE [LARGE SCALE GENOMIC DNA]</scope>
    <source>
        <strain evidence="12">ATCC 58044 / CBS 1984 / NCYC 433 / NRRL Y-366-8</strain>
    </source>
</reference>
<feature type="non-terminal residue" evidence="11">
    <location>
        <position position="115"/>
    </location>
</feature>
<evidence type="ECO:0000259" key="8">
    <source>
        <dbReference type="PROSITE" id="PS50090"/>
    </source>
</evidence>